<keyword evidence="2" id="KW-0325">Glycoprotein</keyword>
<dbReference type="AlphaFoldDB" id="A0A833SFP2"/>
<evidence type="ECO:0000313" key="4">
    <source>
        <dbReference type="EMBL" id="KAF3430776.1"/>
    </source>
</evidence>
<dbReference type="Pfam" id="PF00135">
    <property type="entry name" value="COesterase"/>
    <property type="match status" value="1"/>
</dbReference>
<dbReference type="EMBL" id="WNWW01000011">
    <property type="protein sequence ID" value="KAF3430776.1"/>
    <property type="molecule type" value="Genomic_DNA"/>
</dbReference>
<comment type="caution">
    <text evidence="4">The sequence shown here is derived from an EMBL/GenBank/DDBJ whole genome shotgun (WGS) entry which is preliminary data.</text>
</comment>
<gene>
    <name evidence="4" type="ORF">E2986_12393</name>
</gene>
<dbReference type="InterPro" id="IPR029058">
    <property type="entry name" value="AB_hydrolase_fold"/>
</dbReference>
<feature type="domain" description="Carboxylesterase type B" evidence="3">
    <location>
        <begin position="93"/>
        <end position="205"/>
    </location>
</feature>
<sequence length="210" mass="23355">MKEINTSRRARVKNDLRAIYAETEIEEPSRNSRSSQIRLGLRCTSQNTVFLRIFDSRSLRETSGASLKPRTTNREVSNQTIELHLELAERRMADNSRKHPVVLYIHGESYDWGSGNPYDGSVLASYTDQVIVTMNYRLGVLGFLNANMAPQTKARVANYGLMDQIAALQWVKEHIALFGGDPNNVTLMGQGTGAACVHFLAISPTVVRGG</sequence>
<dbReference type="SUPFAM" id="SSF53474">
    <property type="entry name" value="alpha/beta-Hydrolases"/>
    <property type="match status" value="1"/>
</dbReference>
<evidence type="ECO:0000256" key="1">
    <source>
        <dbReference type="ARBA" id="ARBA00005964"/>
    </source>
</evidence>
<keyword evidence="5" id="KW-1185">Reference proteome</keyword>
<protein>
    <recommendedName>
        <fullName evidence="3">Carboxylesterase type B domain-containing protein</fullName>
    </recommendedName>
</protein>
<evidence type="ECO:0000259" key="3">
    <source>
        <dbReference type="Pfam" id="PF00135"/>
    </source>
</evidence>
<proteinExistence type="inferred from homology"/>
<reference evidence="4" key="1">
    <citation type="submission" date="2019-11" db="EMBL/GenBank/DDBJ databases">
        <title>The nuclear and mitochondrial genomes of Frieseomelitta varia - a highly eusocial stingless bee (Meliponini) with a permanently sterile worker caste.</title>
        <authorList>
            <person name="Freitas F.C.P."/>
            <person name="Lourenco A.P."/>
            <person name="Nunes F.M.F."/>
            <person name="Paschoal A.R."/>
            <person name="Abreu F.C.P."/>
            <person name="Barbin F.O."/>
            <person name="Bataglia L."/>
            <person name="Cardoso-Junior C.A.M."/>
            <person name="Cervoni M.S."/>
            <person name="Silva S.R."/>
            <person name="Dalarmi F."/>
            <person name="Del Lama M.A."/>
            <person name="Depintor T.S."/>
            <person name="Ferreira K.M."/>
            <person name="Goria P.S."/>
            <person name="Jaskot M.C."/>
            <person name="Lago D.C."/>
            <person name="Luna-Lucena D."/>
            <person name="Moda L.M."/>
            <person name="Nascimento L."/>
            <person name="Pedrino M."/>
            <person name="Rabico F.O."/>
            <person name="Sanches F.C."/>
            <person name="Santos D.E."/>
            <person name="Santos C.G."/>
            <person name="Vieira J."/>
            <person name="Lopes T.F."/>
            <person name="Barchuk A.R."/>
            <person name="Hartfelder K."/>
            <person name="Simoes Z.L.P."/>
            <person name="Bitondi M.M.G."/>
            <person name="Pinheiro D.G."/>
        </authorList>
    </citation>
    <scope>NUCLEOTIDE SEQUENCE</scope>
    <source>
        <strain evidence="4">USP_RPSP 00005682</strain>
        <tissue evidence="4">Whole individual</tissue>
    </source>
</reference>
<comment type="similarity">
    <text evidence="1">Belongs to the type-B carboxylesterase/lipase family.</text>
</comment>
<organism evidence="4 5">
    <name type="scientific">Frieseomelitta varia</name>
    <dbReference type="NCBI Taxonomy" id="561572"/>
    <lineage>
        <taxon>Eukaryota</taxon>
        <taxon>Metazoa</taxon>
        <taxon>Ecdysozoa</taxon>
        <taxon>Arthropoda</taxon>
        <taxon>Hexapoda</taxon>
        <taxon>Insecta</taxon>
        <taxon>Pterygota</taxon>
        <taxon>Neoptera</taxon>
        <taxon>Endopterygota</taxon>
        <taxon>Hymenoptera</taxon>
        <taxon>Apocrita</taxon>
        <taxon>Aculeata</taxon>
        <taxon>Apoidea</taxon>
        <taxon>Anthophila</taxon>
        <taxon>Apidae</taxon>
        <taxon>Frieseomelitta</taxon>
    </lineage>
</organism>
<dbReference type="PANTHER" id="PTHR43903">
    <property type="entry name" value="NEUROLIGIN"/>
    <property type="match status" value="1"/>
</dbReference>
<dbReference type="Proteomes" id="UP000655588">
    <property type="component" value="Unassembled WGS sequence"/>
</dbReference>
<dbReference type="InterPro" id="IPR051093">
    <property type="entry name" value="Neuroligin/BSAL"/>
</dbReference>
<dbReference type="Gene3D" id="3.40.50.1820">
    <property type="entry name" value="alpha/beta hydrolase"/>
    <property type="match status" value="1"/>
</dbReference>
<name>A0A833SFP2_9HYME</name>
<accession>A0A833SFP2</accession>
<evidence type="ECO:0000256" key="2">
    <source>
        <dbReference type="ARBA" id="ARBA00023180"/>
    </source>
</evidence>
<evidence type="ECO:0000313" key="5">
    <source>
        <dbReference type="Proteomes" id="UP000655588"/>
    </source>
</evidence>
<dbReference type="InterPro" id="IPR002018">
    <property type="entry name" value="CarbesteraseB"/>
</dbReference>